<evidence type="ECO:0000256" key="1">
    <source>
        <dbReference type="ARBA" id="ARBA00022801"/>
    </source>
</evidence>
<comment type="similarity">
    <text evidence="2">Belongs to the 4-hydroxybenzoyl-CoA thioesterase family. DHNA-CoA hydrolase subfamily.</text>
</comment>
<comment type="function">
    <text evidence="2">Catalyzes the hydrolysis of 1,4-dihydroxy-2-naphthoyl-CoA (DHNA-CoA) to 1,4-dihydroxy-2-naphthoate (DHNA), a reaction involved in phylloquinone (vitamin K1) biosynthesis.</text>
</comment>
<dbReference type="Gene3D" id="3.10.129.10">
    <property type="entry name" value="Hotdog Thioesterase"/>
    <property type="match status" value="1"/>
</dbReference>
<protein>
    <recommendedName>
        <fullName evidence="2">1,4-dihydroxy-2-naphthoyl-CoA hydrolase</fullName>
        <shortName evidence="2">DHNA-CoA hydrolase</shortName>
        <ecNumber evidence="2">3.1.2.28</ecNumber>
    </recommendedName>
    <alternativeName>
        <fullName evidence="2">DHNA-CoA thioesterase</fullName>
    </alternativeName>
</protein>
<comment type="caution">
    <text evidence="3">The sequence shown here is derived from an EMBL/GenBank/DDBJ whole genome shotgun (WGS) entry which is preliminary data.</text>
</comment>
<organism evidence="3 4">
    <name type="scientific">Phormidium pseudopriestleyi FRX01</name>
    <dbReference type="NCBI Taxonomy" id="1759528"/>
    <lineage>
        <taxon>Bacteria</taxon>
        <taxon>Bacillati</taxon>
        <taxon>Cyanobacteriota</taxon>
        <taxon>Cyanophyceae</taxon>
        <taxon>Oscillatoriophycideae</taxon>
        <taxon>Oscillatoriales</taxon>
        <taxon>Oscillatoriaceae</taxon>
        <taxon>Phormidium</taxon>
    </lineage>
</organism>
<dbReference type="EMBL" id="JAFLQW010000052">
    <property type="protein sequence ID" value="MBO0347904.1"/>
    <property type="molecule type" value="Genomic_DNA"/>
</dbReference>
<evidence type="ECO:0000313" key="4">
    <source>
        <dbReference type="Proteomes" id="UP000664844"/>
    </source>
</evidence>
<dbReference type="InterPro" id="IPR050563">
    <property type="entry name" value="4-hydroxybenzoyl-CoA_TE"/>
</dbReference>
<dbReference type="InterPro" id="IPR022829">
    <property type="entry name" value="DHNA_CoA_hydrolase"/>
</dbReference>
<dbReference type="EC" id="3.1.2.28" evidence="2"/>
<dbReference type="InterPro" id="IPR029069">
    <property type="entry name" value="HotDog_dom_sf"/>
</dbReference>
<dbReference type="RefSeq" id="WP_207086478.1">
    <property type="nucleotide sequence ID" value="NZ_JAFLQW010000052.1"/>
</dbReference>
<reference evidence="3 4" key="1">
    <citation type="submission" date="2021-03" db="EMBL/GenBank/DDBJ databases">
        <title>Metabolic Capacity of the Antarctic Cyanobacterium Phormidium pseudopriestleyi that Sustains Oxygenic Photosynthesis in the Presence of Hydrogen Sulfide.</title>
        <authorList>
            <person name="Lumian J.E."/>
            <person name="Jungblut A.D."/>
            <person name="Dillon M.L."/>
            <person name="Hawes I."/>
            <person name="Doran P.T."/>
            <person name="Mackey T.J."/>
            <person name="Dick G.J."/>
            <person name="Grettenberger C.L."/>
            <person name="Sumner D.Y."/>
        </authorList>
    </citation>
    <scope>NUCLEOTIDE SEQUENCE [LARGE SCALE GENOMIC DNA]</scope>
    <source>
        <strain evidence="3 4">FRX01</strain>
    </source>
</reference>
<dbReference type="PANTHER" id="PTHR31793:SF37">
    <property type="entry name" value="ACYL-COA THIOESTER HYDROLASE YBGC"/>
    <property type="match status" value="1"/>
</dbReference>
<dbReference type="Pfam" id="PF13279">
    <property type="entry name" value="4HBT_2"/>
    <property type="match status" value="1"/>
</dbReference>
<proteinExistence type="inferred from homology"/>
<gene>
    <name evidence="3" type="ORF">J0895_02040</name>
</gene>
<sequence>MPFSYSRTIRFADTDAAGVVYFANLLSICHEAYEASLAGTGIELRTFFNNPRVAIPIVHASIDFFQPLFCGEEVAIALTPRSLSGDRFEITYLIQAASMPKEQPLAKARTHHVSIDPQTRTRQSLTPEMIHWIEVWSD</sequence>
<dbReference type="CDD" id="cd00586">
    <property type="entry name" value="4HBT"/>
    <property type="match status" value="1"/>
</dbReference>
<feature type="active site" evidence="2">
    <location>
        <position position="15"/>
    </location>
</feature>
<evidence type="ECO:0000256" key="2">
    <source>
        <dbReference type="HAMAP-Rule" id="MF_02101"/>
    </source>
</evidence>
<dbReference type="HAMAP" id="MF_02101">
    <property type="entry name" value="DHNA_CoA_hydrolase"/>
    <property type="match status" value="1"/>
</dbReference>
<comment type="pathway">
    <text evidence="2">Cofactor biosynthesis; phylloquinone biosynthesis.</text>
</comment>
<comment type="catalytic activity">
    <reaction evidence="2">
        <text>1,4-dihydroxy-2-naphthoyl-CoA + H2O = 1,4-dihydroxy-2-naphthoate + CoA + H(+)</text>
        <dbReference type="Rhea" id="RHEA:26309"/>
        <dbReference type="ChEBI" id="CHEBI:11173"/>
        <dbReference type="ChEBI" id="CHEBI:15377"/>
        <dbReference type="ChEBI" id="CHEBI:15378"/>
        <dbReference type="ChEBI" id="CHEBI:57287"/>
        <dbReference type="ChEBI" id="CHEBI:58897"/>
        <dbReference type="EC" id="3.1.2.28"/>
    </reaction>
</comment>
<dbReference type="PANTHER" id="PTHR31793">
    <property type="entry name" value="4-HYDROXYBENZOYL-COA THIOESTERASE FAMILY MEMBER"/>
    <property type="match status" value="1"/>
</dbReference>
<evidence type="ECO:0000313" key="3">
    <source>
        <dbReference type="EMBL" id="MBO0347904.1"/>
    </source>
</evidence>
<dbReference type="Proteomes" id="UP000664844">
    <property type="component" value="Unassembled WGS sequence"/>
</dbReference>
<keyword evidence="1 2" id="KW-0378">Hydrolase</keyword>
<keyword evidence="4" id="KW-1185">Reference proteome</keyword>
<accession>A0ABS3FLP0</accession>
<dbReference type="SUPFAM" id="SSF54637">
    <property type="entry name" value="Thioesterase/thiol ester dehydrase-isomerase"/>
    <property type="match status" value="1"/>
</dbReference>
<name>A0ABS3FLP0_9CYAN</name>
<comment type="pathway">
    <text evidence="2">Quinol/quinone metabolism; 1,4-dihydroxy-2-naphthoate biosynthesis; 1,4-dihydroxy-2-naphthoate from chorismate: step 7/7.</text>
</comment>